<reference evidence="9 10" key="1">
    <citation type="submission" date="2017-10" db="EMBL/GenBank/DDBJ databases">
        <title>Bifidobacterium xylocopum sp. nov. and Bifidobacterium aemilianum sp. nov., from the carpenter bee (Xylocopa violacea) digestive tract.</title>
        <authorList>
            <person name="Alberoni D."/>
            <person name="Baffoni L."/>
            <person name="Di Gioia D."/>
            <person name="Gaggia F."/>
            <person name="Biavati B."/>
        </authorList>
    </citation>
    <scope>NUCLEOTIDE SEQUENCE [LARGE SCALE GENOMIC DNA]</scope>
    <source>
        <strain evidence="9 10">XV10</strain>
    </source>
</reference>
<dbReference type="HAMAP" id="MF_01215">
    <property type="entry name" value="OMPdecase_type2"/>
    <property type="match status" value="1"/>
</dbReference>
<dbReference type="UniPathway" id="UPA00070">
    <property type="reaction ID" value="UER00120"/>
</dbReference>
<dbReference type="EC" id="4.1.1.23" evidence="7"/>
<dbReference type="EMBL" id="PDCG01000002">
    <property type="protein sequence ID" value="RBP98001.1"/>
    <property type="molecule type" value="Genomic_DNA"/>
</dbReference>
<comment type="pathway">
    <text evidence="1 7">Pyrimidine metabolism; UMP biosynthesis via de novo pathway; UMP from orotate: step 2/2.</text>
</comment>
<dbReference type="Proteomes" id="UP000252530">
    <property type="component" value="Unassembled WGS sequence"/>
</dbReference>
<evidence type="ECO:0000313" key="10">
    <source>
        <dbReference type="Proteomes" id="UP000252530"/>
    </source>
</evidence>
<evidence type="ECO:0000259" key="8">
    <source>
        <dbReference type="SMART" id="SM00934"/>
    </source>
</evidence>
<organism evidence="9 10">
    <name type="scientific">Bifidobacterium aemilianum</name>
    <dbReference type="NCBI Taxonomy" id="2493120"/>
    <lineage>
        <taxon>Bacteria</taxon>
        <taxon>Bacillati</taxon>
        <taxon>Actinomycetota</taxon>
        <taxon>Actinomycetes</taxon>
        <taxon>Bifidobacteriales</taxon>
        <taxon>Bifidobacteriaceae</taxon>
        <taxon>Bifidobacterium</taxon>
    </lineage>
</organism>
<dbReference type="CDD" id="cd04725">
    <property type="entry name" value="OMP_decarboxylase_like"/>
    <property type="match status" value="1"/>
</dbReference>
<dbReference type="OrthoDB" id="9808470at2"/>
<protein>
    <recommendedName>
        <fullName evidence="7">Orotidine 5'-phosphate decarboxylase</fullName>
        <ecNumber evidence="7">4.1.1.23</ecNumber>
    </recommendedName>
    <alternativeName>
        <fullName evidence="7">OMP decarboxylase</fullName>
        <shortName evidence="7">OMPDCase</shortName>
        <shortName evidence="7">OMPdecase</shortName>
    </alternativeName>
</protein>
<dbReference type="GO" id="GO:0044205">
    <property type="term" value="P:'de novo' UMP biosynthetic process"/>
    <property type="evidence" value="ECO:0007669"/>
    <property type="project" value="UniProtKB-UniRule"/>
</dbReference>
<evidence type="ECO:0000313" key="9">
    <source>
        <dbReference type="EMBL" id="RBP98001.1"/>
    </source>
</evidence>
<evidence type="ECO:0000256" key="5">
    <source>
        <dbReference type="ARBA" id="ARBA00023239"/>
    </source>
</evidence>
<dbReference type="Pfam" id="PF00215">
    <property type="entry name" value="OMPdecase"/>
    <property type="match status" value="2"/>
</dbReference>
<dbReference type="GO" id="GO:0006207">
    <property type="term" value="P:'de novo' pyrimidine nucleobase biosynthetic process"/>
    <property type="evidence" value="ECO:0007669"/>
    <property type="project" value="InterPro"/>
</dbReference>
<evidence type="ECO:0000256" key="3">
    <source>
        <dbReference type="ARBA" id="ARBA00022793"/>
    </source>
</evidence>
<sequence length="328" mass="34994">MDRLIEAIAAKENPSVIGLDPRPELIPEQLLMDEGQSQPSPVLYAAQLASAYYSFNKAIIDAVVDLVPAVKPQIAMYEALGPLGMDVYVLTCRYAQEQGLQVIGDIKRGDIGSTAAAYAKHLTGSNVVRGQEPLSGDELDNCAWGPGLWYEDAITVNPYLGSDGIRPFAQAAEEGDKDIFVLVRTSNAGELQELELAQGGRAFEAVGDMVEDWGSESIGEHGYSRVGAVVGATHPSEGAALRARMPHSFFLVPGYGAQGGKAADVAGMFDAQGSGAIVNSSRGVIGAWRQDPNYQEDMGHEETLDLVGRNARRAAMAMRDDLRAALRA</sequence>
<keyword evidence="5 7" id="KW-0456">Lyase</keyword>
<dbReference type="SMART" id="SM00934">
    <property type="entry name" value="OMPdecase"/>
    <property type="match status" value="1"/>
</dbReference>
<comment type="caution">
    <text evidence="9">The sequence shown here is derived from an EMBL/GenBank/DDBJ whole genome shotgun (WGS) entry which is preliminary data.</text>
</comment>
<name>A0A366KBG7_9BIFI</name>
<evidence type="ECO:0000256" key="6">
    <source>
        <dbReference type="ARBA" id="ARBA00049157"/>
    </source>
</evidence>
<comment type="similarity">
    <text evidence="2 7">Belongs to the OMP decarboxylase family. Type 2 subfamily.</text>
</comment>
<dbReference type="PANTHER" id="PTHR43375:SF1">
    <property type="entry name" value="OROTIDINE 5'-PHOSPHATE DECARBOXYLASE"/>
    <property type="match status" value="1"/>
</dbReference>
<proteinExistence type="inferred from homology"/>
<dbReference type="NCBIfam" id="TIGR02127">
    <property type="entry name" value="pyrF_sub2"/>
    <property type="match status" value="1"/>
</dbReference>
<evidence type="ECO:0000256" key="4">
    <source>
        <dbReference type="ARBA" id="ARBA00022975"/>
    </source>
</evidence>
<keyword evidence="3 7" id="KW-0210">Decarboxylase</keyword>
<feature type="active site" description="Proton donor" evidence="7">
    <location>
        <position position="107"/>
    </location>
</feature>
<feature type="domain" description="Orotidine 5'-phosphate decarboxylase" evidence="8">
    <location>
        <begin position="14"/>
        <end position="297"/>
    </location>
</feature>
<dbReference type="AlphaFoldDB" id="A0A366KBG7"/>
<keyword evidence="4 7" id="KW-0665">Pyrimidine biosynthesis</keyword>
<gene>
    <name evidence="7 9" type="primary">pyrF</name>
    <name evidence="9" type="ORF">CRD60_02135</name>
</gene>
<evidence type="ECO:0000256" key="7">
    <source>
        <dbReference type="HAMAP-Rule" id="MF_01215"/>
    </source>
</evidence>
<dbReference type="InterPro" id="IPR001754">
    <property type="entry name" value="OMPdeCOase_dom"/>
</dbReference>
<dbReference type="SUPFAM" id="SSF51366">
    <property type="entry name" value="Ribulose-phoshate binding barrel"/>
    <property type="match status" value="1"/>
</dbReference>
<dbReference type="PANTHER" id="PTHR43375">
    <property type="entry name" value="OROTIDINE 5'-PHOSPHATE DECARBOXYLASE"/>
    <property type="match status" value="1"/>
</dbReference>
<evidence type="ECO:0000256" key="1">
    <source>
        <dbReference type="ARBA" id="ARBA00004861"/>
    </source>
</evidence>
<dbReference type="InterPro" id="IPR011995">
    <property type="entry name" value="OMPdecase_type-2"/>
</dbReference>
<accession>A0A366KBG7</accession>
<dbReference type="InterPro" id="IPR011060">
    <property type="entry name" value="RibuloseP-bd_barrel"/>
</dbReference>
<dbReference type="InterPro" id="IPR013785">
    <property type="entry name" value="Aldolase_TIM"/>
</dbReference>
<dbReference type="InterPro" id="IPR018089">
    <property type="entry name" value="OMPdecase_AS"/>
</dbReference>
<keyword evidence="10" id="KW-1185">Reference proteome</keyword>
<comment type="catalytic activity">
    <reaction evidence="6 7">
        <text>orotidine 5'-phosphate + H(+) = UMP + CO2</text>
        <dbReference type="Rhea" id="RHEA:11596"/>
        <dbReference type="ChEBI" id="CHEBI:15378"/>
        <dbReference type="ChEBI" id="CHEBI:16526"/>
        <dbReference type="ChEBI" id="CHEBI:57538"/>
        <dbReference type="ChEBI" id="CHEBI:57865"/>
        <dbReference type="EC" id="4.1.1.23"/>
    </reaction>
</comment>
<dbReference type="RefSeq" id="WP_113859685.1">
    <property type="nucleotide sequence ID" value="NZ_PDCG01000002.1"/>
</dbReference>
<evidence type="ECO:0000256" key="2">
    <source>
        <dbReference type="ARBA" id="ARBA00008847"/>
    </source>
</evidence>
<dbReference type="GO" id="GO:0004590">
    <property type="term" value="F:orotidine-5'-phosphate decarboxylase activity"/>
    <property type="evidence" value="ECO:0007669"/>
    <property type="project" value="UniProtKB-UniRule"/>
</dbReference>
<dbReference type="Gene3D" id="3.20.20.70">
    <property type="entry name" value="Aldolase class I"/>
    <property type="match status" value="1"/>
</dbReference>
<dbReference type="PROSITE" id="PS00156">
    <property type="entry name" value="OMPDECASE"/>
    <property type="match status" value="1"/>
</dbReference>